<evidence type="ECO:0000259" key="2">
    <source>
        <dbReference type="PROSITE" id="PS51737"/>
    </source>
</evidence>
<feature type="domain" description="Recombinase" evidence="2">
    <location>
        <begin position="195"/>
        <end position="299"/>
    </location>
</feature>
<dbReference type="SMART" id="SM00857">
    <property type="entry name" value="Resolvase"/>
    <property type="match status" value="1"/>
</dbReference>
<evidence type="ECO:0000313" key="3">
    <source>
        <dbReference type="EMBL" id="CAJ61573.1"/>
    </source>
</evidence>
<dbReference type="SUPFAM" id="SSF53041">
    <property type="entry name" value="Resolvase-like"/>
    <property type="match status" value="1"/>
</dbReference>
<dbReference type="InterPro" id="IPR038109">
    <property type="entry name" value="DNA_bind_recomb_sf"/>
</dbReference>
<dbReference type="Pfam" id="PF13408">
    <property type="entry name" value="Zn_ribbon_recom"/>
    <property type="match status" value="1"/>
</dbReference>
<dbReference type="PANTHER" id="PTHR30461:SF23">
    <property type="entry name" value="DNA RECOMBINASE-RELATED"/>
    <property type="match status" value="1"/>
</dbReference>
<dbReference type="InterPro" id="IPR036162">
    <property type="entry name" value="Resolvase-like_N_sf"/>
</dbReference>
<dbReference type="Pfam" id="PF07508">
    <property type="entry name" value="Recombinase"/>
    <property type="match status" value="1"/>
</dbReference>
<dbReference type="KEGG" id="fal:FRAAL2929"/>
<dbReference type="HOGENOM" id="CLU_010686_18_18_11"/>
<gene>
    <name evidence="3" type="ordered locus">FRAAL2929</name>
</gene>
<dbReference type="InterPro" id="IPR011109">
    <property type="entry name" value="DNA_bind_recombinase_dom"/>
</dbReference>
<dbReference type="InterPro" id="IPR050639">
    <property type="entry name" value="SSR_resolvase"/>
</dbReference>
<dbReference type="Gene3D" id="3.40.50.1390">
    <property type="entry name" value="Resolvase, N-terminal catalytic domain"/>
    <property type="match status" value="1"/>
</dbReference>
<dbReference type="AlphaFoldDB" id="Q0RLN1"/>
<organism evidence="3 4">
    <name type="scientific">Frankia alni (strain DSM 45986 / CECT 9034 / ACN14a)</name>
    <dbReference type="NCBI Taxonomy" id="326424"/>
    <lineage>
        <taxon>Bacteria</taxon>
        <taxon>Bacillati</taxon>
        <taxon>Actinomycetota</taxon>
        <taxon>Actinomycetes</taxon>
        <taxon>Frankiales</taxon>
        <taxon>Frankiaceae</taxon>
        <taxon>Frankia</taxon>
    </lineage>
</organism>
<proteinExistence type="predicted"/>
<dbReference type="Proteomes" id="UP000000657">
    <property type="component" value="Chromosome"/>
</dbReference>
<evidence type="ECO:0000256" key="1">
    <source>
        <dbReference type="SAM" id="MobiDB-lite"/>
    </source>
</evidence>
<accession>Q0RLN1</accession>
<keyword evidence="4" id="KW-1185">Reference proteome</keyword>
<evidence type="ECO:0000313" key="4">
    <source>
        <dbReference type="Proteomes" id="UP000000657"/>
    </source>
</evidence>
<dbReference type="Pfam" id="PF00239">
    <property type="entry name" value="Resolvase"/>
    <property type="match status" value="1"/>
</dbReference>
<dbReference type="Gene3D" id="3.90.1750.20">
    <property type="entry name" value="Putative Large Serine Recombinase, Chain B, Domain 2"/>
    <property type="match status" value="1"/>
</dbReference>
<dbReference type="InterPro" id="IPR025827">
    <property type="entry name" value="Zn_ribbon_recom_dom"/>
</dbReference>
<protein>
    <recommendedName>
        <fullName evidence="2">Recombinase domain-containing protein</fullName>
    </recommendedName>
</protein>
<name>Q0RLN1_FRAAA</name>
<reference evidence="3 4" key="1">
    <citation type="journal article" date="2007" name="Genome Res.">
        <title>Genome characteristics of facultatively symbiotic Frankia sp. strains reflect host range and host plant biogeography.</title>
        <authorList>
            <person name="Normand P."/>
            <person name="Lapierre P."/>
            <person name="Tisa L.S."/>
            <person name="Gogarten J.P."/>
            <person name="Alloisio N."/>
            <person name="Bagnarol E."/>
            <person name="Bassi C.A."/>
            <person name="Berry A.M."/>
            <person name="Bickhart D.M."/>
            <person name="Choisne N."/>
            <person name="Couloux A."/>
            <person name="Cournoyer B."/>
            <person name="Cruveiller S."/>
            <person name="Daubin V."/>
            <person name="Demange N."/>
            <person name="Francino M.P."/>
            <person name="Goltsman E."/>
            <person name="Huang Y."/>
            <person name="Kopp O.R."/>
            <person name="Labarre L."/>
            <person name="Lapidus A."/>
            <person name="Lavire C."/>
            <person name="Marechal J."/>
            <person name="Martinez M."/>
            <person name="Mastronunzio J.E."/>
            <person name="Mullin B.C."/>
            <person name="Niemann J."/>
            <person name="Pujic P."/>
            <person name="Rawnsley T."/>
            <person name="Rouy Z."/>
            <person name="Schenowitz C."/>
            <person name="Sellstedt A."/>
            <person name="Tavares F."/>
            <person name="Tomkins J.P."/>
            <person name="Vallenet D."/>
            <person name="Valverde C."/>
            <person name="Wall L.G."/>
            <person name="Wang Y."/>
            <person name="Medigue C."/>
            <person name="Benson D.R."/>
        </authorList>
    </citation>
    <scope>NUCLEOTIDE SEQUENCE [LARGE SCALE GENOMIC DNA]</scope>
    <source>
        <strain evidence="4">DSM 45986 / CECT 9034 / ACN14a</strain>
    </source>
</reference>
<dbReference type="STRING" id="326424.FRAAL2929"/>
<dbReference type="GO" id="GO:0000150">
    <property type="term" value="F:DNA strand exchange activity"/>
    <property type="evidence" value="ECO:0007669"/>
    <property type="project" value="InterPro"/>
</dbReference>
<dbReference type="CDD" id="cd00338">
    <property type="entry name" value="Ser_Recombinase"/>
    <property type="match status" value="1"/>
</dbReference>
<dbReference type="InterPro" id="IPR006119">
    <property type="entry name" value="Resolv_N"/>
</dbReference>
<feature type="compositionally biased region" description="Basic and acidic residues" evidence="1">
    <location>
        <begin position="168"/>
        <end position="188"/>
    </location>
</feature>
<dbReference type="PANTHER" id="PTHR30461">
    <property type="entry name" value="DNA-INVERTASE FROM LAMBDOID PROPHAGE"/>
    <property type="match status" value="1"/>
</dbReference>
<dbReference type="GO" id="GO:0003677">
    <property type="term" value="F:DNA binding"/>
    <property type="evidence" value="ECO:0007669"/>
    <property type="project" value="InterPro"/>
</dbReference>
<sequence>MVDKGKDAERLAYLRGLGARGRSLARRSRMEWEGEPAAIYCRISHTADEDQTGVDRQEVICRKTAEHLGLVVAPEHVLVDNNRSAWSRSRKRPGWDTMLELVRRREVRHLIAYHPDRLMRQPKDLEALLDLADEWEITVHGQANRRDLSDPDDRFFLRLEVAHACRTSDDTSRRMADDRADRAHDRLPRAGGPRRFGYSPNGLTLVPAEATIVEEVFAAYIDGMSPYKIARMLNDRGSRRVRGGAWSATAIREMLDNPYVAGIHMFRGEEIGDGAWPAIIDRGMWDEVRQARTVRAARWHAEHPGEGRYYLLRGLITCGKCGARMVGQAGVTPRYVCSRTTLEDSARCLRSIRADKTESFVADAAVTLLETLDLTGAANVVLSLSQAAQEAISKAEQDIRDLRVMWQNKEITTVEFREMRATREKEIRTARGSTRRRPAGKVLDGMAGPNARASWTRLEQAQDYERMNAILRFLFATVTIGEWTHVSRTFEYTRISITPAEL</sequence>
<dbReference type="PROSITE" id="PS51737">
    <property type="entry name" value="RECOMBINASE_DNA_BIND"/>
    <property type="match status" value="1"/>
</dbReference>
<feature type="region of interest" description="Disordered" evidence="1">
    <location>
        <begin position="168"/>
        <end position="193"/>
    </location>
</feature>
<dbReference type="EMBL" id="CT573213">
    <property type="protein sequence ID" value="CAJ61573.1"/>
    <property type="molecule type" value="Genomic_DNA"/>
</dbReference>
<dbReference type="eggNOG" id="COG1961">
    <property type="taxonomic scope" value="Bacteria"/>
</dbReference>
<dbReference type="RefSeq" id="WP_011604075.1">
    <property type="nucleotide sequence ID" value="NC_008278.1"/>
</dbReference>